<dbReference type="InterPro" id="IPR036188">
    <property type="entry name" value="FAD/NAD-bd_sf"/>
</dbReference>
<dbReference type="InterPro" id="IPR023753">
    <property type="entry name" value="FAD/NAD-binding_dom"/>
</dbReference>
<name>D0L627_GORB4</name>
<dbReference type="KEGG" id="gbr:Gbro_4371"/>
<dbReference type="PANTHER" id="PTHR43735:SF3">
    <property type="entry name" value="FERROPTOSIS SUPPRESSOR PROTEIN 1"/>
    <property type="match status" value="1"/>
</dbReference>
<dbReference type="GO" id="GO:0050660">
    <property type="term" value="F:flavin adenine dinucleotide binding"/>
    <property type="evidence" value="ECO:0007669"/>
    <property type="project" value="TreeGrafter"/>
</dbReference>
<dbReference type="GO" id="GO:0004174">
    <property type="term" value="F:electron-transferring-flavoprotein dehydrogenase activity"/>
    <property type="evidence" value="ECO:0007669"/>
    <property type="project" value="TreeGrafter"/>
</dbReference>
<evidence type="ECO:0000256" key="1">
    <source>
        <dbReference type="ARBA" id="ARBA00006442"/>
    </source>
</evidence>
<dbReference type="PRINTS" id="PR00368">
    <property type="entry name" value="FADPNR"/>
</dbReference>
<dbReference type="STRING" id="526226.Gbro_4371"/>
<gene>
    <name evidence="6" type="ordered locus">Gbro_4371</name>
</gene>
<proteinExistence type="inferred from homology"/>
<accession>D0L627</accession>
<dbReference type="eggNOG" id="COG1252">
    <property type="taxonomic scope" value="Bacteria"/>
</dbReference>
<reference evidence="7" key="1">
    <citation type="submission" date="2009-10" db="EMBL/GenBank/DDBJ databases">
        <title>The complete chromosome of Gordonia bronchialis DSM 43247.</title>
        <authorList>
            <consortium name="US DOE Joint Genome Institute (JGI-PGF)"/>
            <person name="Lucas S."/>
            <person name="Copeland A."/>
            <person name="Lapidus A."/>
            <person name="Glavina del Rio T."/>
            <person name="Dalin E."/>
            <person name="Tice H."/>
            <person name="Bruce D."/>
            <person name="Goodwin L."/>
            <person name="Pitluck S."/>
            <person name="Kyrpides N."/>
            <person name="Mavromatis K."/>
            <person name="Ivanova N."/>
            <person name="Ovchinnikova G."/>
            <person name="Saunders E."/>
            <person name="Brettin T."/>
            <person name="Detter J.C."/>
            <person name="Han C."/>
            <person name="Larimer F."/>
            <person name="Land M."/>
            <person name="Hauser L."/>
            <person name="Markowitz V."/>
            <person name="Cheng J.-F."/>
            <person name="Hugenholtz P."/>
            <person name="Woyke T."/>
            <person name="Wu D."/>
            <person name="Jando M."/>
            <person name="Schneider S."/>
            <person name="Goeker M."/>
            <person name="Klenk H.-P."/>
            <person name="Eisen J.A."/>
        </authorList>
    </citation>
    <scope>NUCLEOTIDE SEQUENCE [LARGE SCALE GENOMIC DNA]</scope>
    <source>
        <strain evidence="7">ATCC 25592 / DSM 43247 / BCRC 13721 / JCM 3198 / KCTC 3076 / NBRC 16047 / NCTC 10667</strain>
    </source>
</reference>
<organism evidence="6 7">
    <name type="scientific">Gordonia bronchialis (strain ATCC 25592 / DSM 43247 / BCRC 13721 / JCM 3198 / KCTC 3076 / NBRC 16047 / NCTC 10667)</name>
    <name type="common">Rhodococcus bronchialis</name>
    <dbReference type="NCBI Taxonomy" id="526226"/>
    <lineage>
        <taxon>Bacteria</taxon>
        <taxon>Bacillati</taxon>
        <taxon>Actinomycetota</taxon>
        <taxon>Actinomycetes</taxon>
        <taxon>Mycobacteriales</taxon>
        <taxon>Gordoniaceae</taxon>
        <taxon>Gordonia</taxon>
    </lineage>
</organism>
<protein>
    <submittedName>
        <fullName evidence="6">FAD-dependent pyridine nucleotide-disulphide oxidoreductase</fullName>
    </submittedName>
</protein>
<reference evidence="6 7" key="2">
    <citation type="journal article" date="2010" name="Stand. Genomic Sci.">
        <title>Complete genome sequence of Gordonia bronchialis type strain (3410).</title>
        <authorList>
            <person name="Ivanova N."/>
            <person name="Sikorski J."/>
            <person name="Jando M."/>
            <person name="Lapidus A."/>
            <person name="Nolan M."/>
            <person name="Lucas S."/>
            <person name="Del Rio T.G."/>
            <person name="Tice H."/>
            <person name="Copeland A."/>
            <person name="Cheng J.F."/>
            <person name="Chen F."/>
            <person name="Bruce D."/>
            <person name="Goodwin L."/>
            <person name="Pitluck S."/>
            <person name="Mavromatis K."/>
            <person name="Ovchinnikova G."/>
            <person name="Pati A."/>
            <person name="Chen A."/>
            <person name="Palaniappan K."/>
            <person name="Land M."/>
            <person name="Hauser L."/>
            <person name="Chang Y.J."/>
            <person name="Jeffries C.D."/>
            <person name="Chain P."/>
            <person name="Saunders E."/>
            <person name="Han C."/>
            <person name="Detter J.C."/>
            <person name="Brettin T."/>
            <person name="Rohde M."/>
            <person name="Goker M."/>
            <person name="Bristow J."/>
            <person name="Eisen J.A."/>
            <person name="Markowitz V."/>
            <person name="Hugenholtz P."/>
            <person name="Klenk H.P."/>
            <person name="Kyrpides N.C."/>
        </authorList>
    </citation>
    <scope>NUCLEOTIDE SEQUENCE [LARGE SCALE GENOMIC DNA]</scope>
    <source>
        <strain evidence="7">ATCC 25592 / DSM 43247 / BCRC 13721 / JCM 3198 / KCTC 3076 / NBRC 16047 / NCTC 10667</strain>
    </source>
</reference>
<evidence type="ECO:0000313" key="7">
    <source>
        <dbReference type="Proteomes" id="UP000001219"/>
    </source>
</evidence>
<dbReference type="Proteomes" id="UP000001219">
    <property type="component" value="Chromosome"/>
</dbReference>
<dbReference type="eggNOG" id="COG0515">
    <property type="taxonomic scope" value="Bacteria"/>
</dbReference>
<evidence type="ECO:0000256" key="3">
    <source>
        <dbReference type="ARBA" id="ARBA00022827"/>
    </source>
</evidence>
<keyword evidence="2" id="KW-0285">Flavoprotein</keyword>
<dbReference type="RefSeq" id="WP_012836003.1">
    <property type="nucleotide sequence ID" value="NC_013441.1"/>
</dbReference>
<dbReference type="GO" id="GO:0005737">
    <property type="term" value="C:cytoplasm"/>
    <property type="evidence" value="ECO:0007669"/>
    <property type="project" value="TreeGrafter"/>
</dbReference>
<sequence length="535" mass="57832">MGTRVVVAGLGDTGTLCAIHLSQSAEVVGISPKPGLISGQELGMRLARPHAWAREYALGYHRYRGLDRVSIRQAQITAAHLDTGTIEMMRPDGTRTTEHFDILIIATGARNGFWRTPGIQTADDVTSTLREDHQRISEAARVAVVGGGASAVSAAANIAVGWPDKQVDLYFPHADALLGHHPRTWRRVRRRLLDAGVRLHPHHRARLPVDGVPTGLGGDTIGWTTGQADTTADVVIWAVGRALPNTEWLPAEVLDDAGFVRVDPNLRIPAYPNVFAVGDVAATDPLRSSARNRADRLVAHNVRAYLADRPLRDYRPPRRRWGSVLGPQRDGLEVFTPTGRHIRFPAWSIDTVLWPWIVRRGISRVARSGAVTLSCMAFTLLAACNFSVGGSDAVENADDIAVGECLQIGDTLDDGKVKATKVSCDGNDDLTFYAAAIVAESAECSGSNTSTLSFADGDQKLCMTPNFDAAACYQIPLSGGSLVDYRKVDCGATAEESTIFAESVTRADESVTCPTEQTKWSFSQPESIGYCLREV</sequence>
<evidence type="ECO:0000256" key="4">
    <source>
        <dbReference type="ARBA" id="ARBA00023002"/>
    </source>
</evidence>
<dbReference type="HOGENOM" id="CLU_038144_0_0_11"/>
<dbReference type="EMBL" id="CP001802">
    <property type="protein sequence ID" value="ACY23513.1"/>
    <property type="molecule type" value="Genomic_DNA"/>
</dbReference>
<keyword evidence="7" id="KW-1185">Reference proteome</keyword>
<feature type="domain" description="FAD/NAD(P)-binding" evidence="5">
    <location>
        <begin position="4"/>
        <end position="284"/>
    </location>
</feature>
<dbReference type="Pfam" id="PF07992">
    <property type="entry name" value="Pyr_redox_2"/>
    <property type="match status" value="1"/>
</dbReference>
<keyword evidence="3" id="KW-0274">FAD</keyword>
<evidence type="ECO:0000256" key="2">
    <source>
        <dbReference type="ARBA" id="ARBA00022630"/>
    </source>
</evidence>
<evidence type="ECO:0000313" key="6">
    <source>
        <dbReference type="EMBL" id="ACY23513.1"/>
    </source>
</evidence>
<comment type="similarity">
    <text evidence="1">Belongs to the FAD-dependent oxidoreductase family.</text>
</comment>
<dbReference type="AlphaFoldDB" id="D0L627"/>
<evidence type="ECO:0000259" key="5">
    <source>
        <dbReference type="Pfam" id="PF07992"/>
    </source>
</evidence>
<dbReference type="Gene3D" id="3.50.50.100">
    <property type="match status" value="1"/>
</dbReference>
<dbReference type="PANTHER" id="PTHR43735">
    <property type="entry name" value="APOPTOSIS-INDUCING FACTOR 1"/>
    <property type="match status" value="1"/>
</dbReference>
<dbReference type="PRINTS" id="PR00469">
    <property type="entry name" value="PNDRDTASEII"/>
</dbReference>
<keyword evidence="4" id="KW-0560">Oxidoreductase</keyword>
<dbReference type="SUPFAM" id="SSF51905">
    <property type="entry name" value="FAD/NAD(P)-binding domain"/>
    <property type="match status" value="1"/>
</dbReference>